<gene>
    <name evidence="1" type="ORF">B4N89_27425</name>
</gene>
<reference evidence="1 2" key="1">
    <citation type="submission" date="2017-03" db="EMBL/GenBank/DDBJ databases">
        <title>Draft genome sequence of Streptomyces scabrisporus NF3, endophyte isolated from Amphipterygium adstringens.</title>
        <authorList>
            <person name="Vazquez M."/>
            <person name="Ceapa C.D."/>
            <person name="Rodriguez Luna D."/>
            <person name="Sanchez Esquivel S."/>
        </authorList>
    </citation>
    <scope>NUCLEOTIDE SEQUENCE [LARGE SCALE GENOMIC DNA]</scope>
    <source>
        <strain evidence="1 2">NF3</strain>
    </source>
</reference>
<proteinExistence type="predicted"/>
<dbReference type="Proteomes" id="UP000190037">
    <property type="component" value="Unassembled WGS sequence"/>
</dbReference>
<dbReference type="AlphaFoldDB" id="A0A1T3P4Y9"/>
<accession>A0A1T3P4Y9</accession>
<dbReference type="RefSeq" id="WP_078978452.1">
    <property type="nucleotide sequence ID" value="NZ_MWQN01000001.1"/>
</dbReference>
<name>A0A1T3P4Y9_9ACTN</name>
<evidence type="ECO:0000313" key="2">
    <source>
        <dbReference type="Proteomes" id="UP000190037"/>
    </source>
</evidence>
<organism evidence="1 2">
    <name type="scientific">Embleya scabrispora</name>
    <dbReference type="NCBI Taxonomy" id="159449"/>
    <lineage>
        <taxon>Bacteria</taxon>
        <taxon>Bacillati</taxon>
        <taxon>Actinomycetota</taxon>
        <taxon>Actinomycetes</taxon>
        <taxon>Kitasatosporales</taxon>
        <taxon>Streptomycetaceae</taxon>
        <taxon>Embleya</taxon>
    </lineage>
</organism>
<protein>
    <submittedName>
        <fullName evidence="1">Uncharacterized protein</fullName>
    </submittedName>
</protein>
<keyword evidence="2" id="KW-1185">Reference proteome</keyword>
<dbReference type="STRING" id="159449.B4N89_27425"/>
<dbReference type="OrthoDB" id="3698564at2"/>
<evidence type="ECO:0000313" key="1">
    <source>
        <dbReference type="EMBL" id="OPC84159.1"/>
    </source>
</evidence>
<sequence length="375" mass="40772">MTETHGTVDSEVAVPHYEKWSTVPRYLLTRTQHAELDLPRTPSGRVAARVTGKDFKGKRATFDLFDVRESTPTRTGVARLLASDPALYTCGHCGAHDERPTNARLYGSPLLCSTCFDADRIAVAQQRARNTRADQTTWARKVLADPSAVWVHVHKEPRVRAGDGGPRCPVWTVTAVDATRAWVLRMVVRPNGARAANAPASAVDEATAAKRIARKLGGRRIVAWDYAHAEPLIRWAKQGGRPVVHDFRDALHDRLVGWRGLVDRRGHVVHTCVSPGRADRLLVATVRMAEITSAADDHRALLVADPGATVVDIAGRPESALRLHAILRAVGVVVGDAEPTLVEVPDAGGMVRLRILCHRDGVVRTGPLGDATEDA</sequence>
<dbReference type="EMBL" id="MWQN01000001">
    <property type="protein sequence ID" value="OPC84159.1"/>
    <property type="molecule type" value="Genomic_DNA"/>
</dbReference>
<comment type="caution">
    <text evidence="1">The sequence shown here is derived from an EMBL/GenBank/DDBJ whole genome shotgun (WGS) entry which is preliminary data.</text>
</comment>